<feature type="domain" description="4Fe-4S ferredoxin-type" evidence="1">
    <location>
        <begin position="36"/>
        <end position="65"/>
    </location>
</feature>
<dbReference type="Gene3D" id="3.30.70.20">
    <property type="match status" value="1"/>
</dbReference>
<dbReference type="PROSITE" id="PS00198">
    <property type="entry name" value="4FE4S_FER_1"/>
    <property type="match status" value="1"/>
</dbReference>
<dbReference type="InterPro" id="IPR017896">
    <property type="entry name" value="4Fe4S_Fe-S-bd"/>
</dbReference>
<evidence type="ECO:0000313" key="2">
    <source>
        <dbReference type="EMBL" id="AGF92995.1"/>
    </source>
</evidence>
<dbReference type="PANTHER" id="PTHR43122">
    <property type="entry name" value="FERREDOXIN SUBUNIT OF PYRUVATE:FLAVODOXIN OXIDOREDUCTASE-RELATED"/>
    <property type="match status" value="1"/>
</dbReference>
<dbReference type="PANTHER" id="PTHR43122:SF1">
    <property type="entry name" value="IRON-SULFUR-BINDING PROTEIN"/>
    <property type="match status" value="1"/>
</dbReference>
<reference evidence="2" key="1">
    <citation type="journal article" date="2013" name="Syst. Appl. Microbiol.">
        <title>New insights into the archaeal diversity of a hypersaline microbial mat obtained by a metagenomic approach.</title>
        <authorList>
            <person name="Lopez-Lopez A."/>
            <person name="Richter M."/>
            <person name="Pena A."/>
            <person name="Tamames J."/>
            <person name="Rossello-Mora R."/>
        </authorList>
    </citation>
    <scope>NUCLEOTIDE SEQUENCE</scope>
</reference>
<dbReference type="Pfam" id="PF12838">
    <property type="entry name" value="Fer4_7"/>
    <property type="match status" value="1"/>
</dbReference>
<name>M1PPH8_9ZZZZ</name>
<feature type="domain" description="4Fe-4S ferredoxin-type" evidence="1">
    <location>
        <begin position="1"/>
        <end position="29"/>
    </location>
</feature>
<proteinExistence type="predicted"/>
<dbReference type="InterPro" id="IPR017900">
    <property type="entry name" value="4Fe4S_Fe_S_CS"/>
</dbReference>
<dbReference type="SUPFAM" id="SSF54862">
    <property type="entry name" value="4Fe-4S ferredoxins"/>
    <property type="match status" value="1"/>
</dbReference>
<accession>M1PPH8</accession>
<organism evidence="2">
    <name type="scientific">uncultured organism</name>
    <dbReference type="NCBI Taxonomy" id="155900"/>
    <lineage>
        <taxon>unclassified sequences</taxon>
        <taxon>environmental samples</taxon>
    </lineage>
</organism>
<dbReference type="AlphaFoldDB" id="M1PPH8"/>
<dbReference type="EMBL" id="JX684079">
    <property type="protein sequence ID" value="AGF92995.1"/>
    <property type="molecule type" value="Genomic_DNA"/>
</dbReference>
<evidence type="ECO:0000259" key="1">
    <source>
        <dbReference type="PROSITE" id="PS51379"/>
    </source>
</evidence>
<sequence length="69" mass="7901">MIEVDEVYCKGCNLCIEFCPRDALEQADELNEKGIYPPVEVEDKCVNCHLCETICPDFAITVKEDEEEE</sequence>
<dbReference type="PROSITE" id="PS51379">
    <property type="entry name" value="4FE4S_FER_2"/>
    <property type="match status" value="2"/>
</dbReference>
<protein>
    <submittedName>
        <fullName evidence="2">4Fe-4S ferredoxin iron-sulfur binding domain-containing protein</fullName>
    </submittedName>
</protein>
<gene>
    <name evidence="2" type="ORF">FLSS-7_0004</name>
</gene>